<keyword evidence="1" id="KW-0472">Membrane</keyword>
<evidence type="ECO:0000313" key="3">
    <source>
        <dbReference type="Proteomes" id="UP000611723"/>
    </source>
</evidence>
<evidence type="ECO:0000313" key="2">
    <source>
        <dbReference type="EMBL" id="MBK6267341.1"/>
    </source>
</evidence>
<keyword evidence="1" id="KW-0812">Transmembrane</keyword>
<feature type="transmembrane region" description="Helical" evidence="1">
    <location>
        <begin position="92"/>
        <end position="111"/>
    </location>
</feature>
<feature type="transmembrane region" description="Helical" evidence="1">
    <location>
        <begin position="44"/>
        <end position="62"/>
    </location>
</feature>
<keyword evidence="3" id="KW-1185">Reference proteome</keyword>
<dbReference type="RefSeq" id="WP_201433027.1">
    <property type="nucleotide sequence ID" value="NZ_JAEQBW010000016.1"/>
</dbReference>
<protein>
    <recommendedName>
        <fullName evidence="4">General stress protein</fullName>
    </recommendedName>
</protein>
<accession>A0A935CBI9</accession>
<dbReference type="Proteomes" id="UP000611723">
    <property type="component" value="Unassembled WGS sequence"/>
</dbReference>
<sequence>MSKTRLIKRLKWYYPTERFHTYLTFPALLLYLLFANSIENVIFLSYGLLVCIAILYQGQLYWKLKLERLIGKEVDNERNLNFFHKSKKANQFLIGIMPLMFIFQVYLQNWNVSSNKMLSWGILANVFAILEYINYYHIQLMVDNKYDIDYLIKNKKLKRASLAKDLMENKI</sequence>
<dbReference type="AlphaFoldDB" id="A0A935CBI9"/>
<dbReference type="EMBL" id="JAEQBW010000016">
    <property type="protein sequence ID" value="MBK6267341.1"/>
    <property type="molecule type" value="Genomic_DNA"/>
</dbReference>
<organism evidence="2 3">
    <name type="scientific">Marivirga aurantiaca</name>
    <dbReference type="NCBI Taxonomy" id="2802615"/>
    <lineage>
        <taxon>Bacteria</taxon>
        <taxon>Pseudomonadati</taxon>
        <taxon>Bacteroidota</taxon>
        <taxon>Cytophagia</taxon>
        <taxon>Cytophagales</taxon>
        <taxon>Marivirgaceae</taxon>
        <taxon>Marivirga</taxon>
    </lineage>
</organism>
<gene>
    <name evidence="2" type="ORF">JKA74_20025</name>
</gene>
<proteinExistence type="predicted"/>
<reference evidence="2" key="1">
    <citation type="submission" date="2021-01" db="EMBL/GenBank/DDBJ databases">
        <title>Marivirga aurantiaca sp. nov., isolated from intertidal surface sediments.</title>
        <authorList>
            <person name="Zhang M."/>
        </authorList>
    </citation>
    <scope>NUCLEOTIDE SEQUENCE</scope>
    <source>
        <strain evidence="2">S37H4</strain>
    </source>
</reference>
<name>A0A935CBI9_9BACT</name>
<evidence type="ECO:0000256" key="1">
    <source>
        <dbReference type="SAM" id="Phobius"/>
    </source>
</evidence>
<evidence type="ECO:0008006" key="4">
    <source>
        <dbReference type="Google" id="ProtNLM"/>
    </source>
</evidence>
<keyword evidence="1" id="KW-1133">Transmembrane helix</keyword>
<comment type="caution">
    <text evidence="2">The sequence shown here is derived from an EMBL/GenBank/DDBJ whole genome shotgun (WGS) entry which is preliminary data.</text>
</comment>
<feature type="transmembrane region" description="Helical" evidence="1">
    <location>
        <begin position="21"/>
        <end position="38"/>
    </location>
</feature>
<feature type="transmembrane region" description="Helical" evidence="1">
    <location>
        <begin position="117"/>
        <end position="136"/>
    </location>
</feature>